<dbReference type="RefSeq" id="WP_152711967.1">
    <property type="nucleotide sequence ID" value="NZ_VOSJ01000006.1"/>
</dbReference>
<dbReference type="Gene3D" id="3.10.450.40">
    <property type="match status" value="1"/>
</dbReference>
<gene>
    <name evidence="3" type="ORF">FS320_12550</name>
</gene>
<accession>A0A5N7MGQ0</accession>
<evidence type="ECO:0000313" key="3">
    <source>
        <dbReference type="EMBL" id="MPR26033.1"/>
    </source>
</evidence>
<dbReference type="InterPro" id="IPR025711">
    <property type="entry name" value="PepSY"/>
</dbReference>
<protein>
    <submittedName>
        <fullName evidence="3">Peptidase M4</fullName>
    </submittedName>
</protein>
<evidence type="ECO:0000313" key="4">
    <source>
        <dbReference type="Proteomes" id="UP000403266"/>
    </source>
</evidence>
<dbReference type="OrthoDB" id="7856745at2"/>
<dbReference type="EMBL" id="VOSK01000038">
    <property type="protein sequence ID" value="MPR26033.1"/>
    <property type="molecule type" value="Genomic_DNA"/>
</dbReference>
<evidence type="ECO:0000256" key="1">
    <source>
        <dbReference type="SAM" id="SignalP"/>
    </source>
</evidence>
<feature type="chain" id="PRO_5030135396" evidence="1">
    <location>
        <begin position="25"/>
        <end position="103"/>
    </location>
</feature>
<dbReference type="Pfam" id="PF03413">
    <property type="entry name" value="PepSY"/>
    <property type="match status" value="1"/>
</dbReference>
<comment type="caution">
    <text evidence="3">The sequence shown here is derived from an EMBL/GenBank/DDBJ whole genome shotgun (WGS) entry which is preliminary data.</text>
</comment>
<organism evidence="3 4">
    <name type="scientific">Microvirga tunisiensis</name>
    <dbReference type="NCBI Taxonomy" id="2108360"/>
    <lineage>
        <taxon>Bacteria</taxon>
        <taxon>Pseudomonadati</taxon>
        <taxon>Pseudomonadota</taxon>
        <taxon>Alphaproteobacteria</taxon>
        <taxon>Hyphomicrobiales</taxon>
        <taxon>Methylobacteriaceae</taxon>
        <taxon>Microvirga</taxon>
    </lineage>
</organism>
<sequence>MSKTRRDIVVLGLAAALLPSAAVADRERDSDRARRAVERGEALALTEIMTRVRSDLGGEVVGVEFERKHDRWVYEFKVIDPAGRLWEVYVDAATATILKREGH</sequence>
<keyword evidence="1" id="KW-0732">Signal</keyword>
<evidence type="ECO:0000259" key="2">
    <source>
        <dbReference type="Pfam" id="PF03413"/>
    </source>
</evidence>
<dbReference type="AlphaFoldDB" id="A0A5N7MGQ0"/>
<dbReference type="Proteomes" id="UP000403266">
    <property type="component" value="Unassembled WGS sequence"/>
</dbReference>
<proteinExistence type="predicted"/>
<reference evidence="3 4" key="1">
    <citation type="journal article" date="2019" name="Syst. Appl. Microbiol.">
        <title>Microvirga tunisiensis sp. nov., a root nodule symbiotic bacterium isolated from Lupinus micranthus and L. luteus grown in Northern Tunisia.</title>
        <authorList>
            <person name="Msaddak A."/>
            <person name="Rejili M."/>
            <person name="Duran D."/>
            <person name="Mars M."/>
            <person name="Palacios J.M."/>
            <person name="Ruiz-Argueso T."/>
            <person name="Rey L."/>
            <person name="Imperial J."/>
        </authorList>
    </citation>
    <scope>NUCLEOTIDE SEQUENCE [LARGE SCALE GENOMIC DNA]</scope>
    <source>
        <strain evidence="3 4">Lmie10</strain>
    </source>
</reference>
<name>A0A5N7MGQ0_9HYPH</name>
<feature type="domain" description="PepSY" evidence="2">
    <location>
        <begin position="43"/>
        <end position="101"/>
    </location>
</feature>
<feature type="signal peptide" evidence="1">
    <location>
        <begin position="1"/>
        <end position="24"/>
    </location>
</feature>
<keyword evidence="4" id="KW-1185">Reference proteome</keyword>